<sequence length="179" mass="18411">MLGYVVTNAEGQADRLIGEAAQALCDRGLRLAGAVQVNRHIGPGRKCAMNLHSLSGGGVVRISQDLGARSQGCRLDPDGLERAVGLAQAALTRGADLFVVNKFGKQEIAGRGFRPLINEALTMGLPVLTAVSAGNLAAFESYADGFGTRLSADLAAVLAWAVTVIPVREAGAPGVCLSS</sequence>
<protein>
    <submittedName>
        <fullName evidence="1">Uncharacterized protein DUF2478</fullName>
    </submittedName>
</protein>
<dbReference type="RefSeq" id="WP_111549971.1">
    <property type="nucleotide sequence ID" value="NZ_LIQE01000005.1"/>
</dbReference>
<dbReference type="OrthoDB" id="5918880at2"/>
<keyword evidence="2" id="KW-1185">Reference proteome</keyword>
<reference evidence="1 2" key="1">
    <citation type="submission" date="2018-06" db="EMBL/GenBank/DDBJ databases">
        <title>Genomic Encyclopedia of Archaeal and Bacterial Type Strains, Phase II (KMG-II): from individual species to whole genera.</title>
        <authorList>
            <person name="Goeker M."/>
        </authorList>
    </citation>
    <scope>NUCLEOTIDE SEQUENCE [LARGE SCALE GENOMIC DNA]</scope>
    <source>
        <strain evidence="1 2">DSM 22011</strain>
    </source>
</reference>
<dbReference type="AlphaFoldDB" id="A0A327YIQ9"/>
<accession>A0A327YIQ9</accession>
<dbReference type="Proteomes" id="UP000249165">
    <property type="component" value="Unassembled WGS sequence"/>
</dbReference>
<gene>
    <name evidence="1" type="ORF">ATI53_100827</name>
</gene>
<dbReference type="Pfam" id="PF10649">
    <property type="entry name" value="DUF2478"/>
    <property type="match status" value="1"/>
</dbReference>
<evidence type="ECO:0000313" key="2">
    <source>
        <dbReference type="Proteomes" id="UP000249165"/>
    </source>
</evidence>
<name>A0A327YIQ9_9RHOB</name>
<proteinExistence type="predicted"/>
<evidence type="ECO:0000313" key="1">
    <source>
        <dbReference type="EMBL" id="RAK19645.1"/>
    </source>
</evidence>
<organism evidence="1 2">
    <name type="scientific">Salipiger aestuarii</name>
    <dbReference type="NCBI Taxonomy" id="568098"/>
    <lineage>
        <taxon>Bacteria</taxon>
        <taxon>Pseudomonadati</taxon>
        <taxon>Pseudomonadota</taxon>
        <taxon>Alphaproteobacteria</taxon>
        <taxon>Rhodobacterales</taxon>
        <taxon>Roseobacteraceae</taxon>
        <taxon>Salipiger</taxon>
    </lineage>
</organism>
<dbReference type="InterPro" id="IPR018912">
    <property type="entry name" value="DUF2478"/>
</dbReference>
<dbReference type="EMBL" id="QLMG01000008">
    <property type="protein sequence ID" value="RAK19645.1"/>
    <property type="molecule type" value="Genomic_DNA"/>
</dbReference>
<comment type="caution">
    <text evidence="1">The sequence shown here is derived from an EMBL/GenBank/DDBJ whole genome shotgun (WGS) entry which is preliminary data.</text>
</comment>